<gene>
    <name evidence="2" type="ORF">AB5J51_17665</name>
</gene>
<organism evidence="2">
    <name type="scientific">Streptomyces sp. R33</name>
    <dbReference type="NCBI Taxonomy" id="3238629"/>
    <lineage>
        <taxon>Bacteria</taxon>
        <taxon>Bacillati</taxon>
        <taxon>Actinomycetota</taxon>
        <taxon>Actinomycetes</taxon>
        <taxon>Kitasatosporales</taxon>
        <taxon>Streptomycetaceae</taxon>
        <taxon>Streptomyces</taxon>
    </lineage>
</organism>
<keyword evidence="1" id="KW-0812">Transmembrane</keyword>
<feature type="transmembrane region" description="Helical" evidence="1">
    <location>
        <begin position="135"/>
        <end position="156"/>
    </location>
</feature>
<evidence type="ECO:0000313" key="2">
    <source>
        <dbReference type="EMBL" id="XDV64632.1"/>
    </source>
</evidence>
<feature type="transmembrane region" description="Helical" evidence="1">
    <location>
        <begin position="106"/>
        <end position="123"/>
    </location>
</feature>
<dbReference type="AlphaFoldDB" id="A0AB39Y6F3"/>
<feature type="transmembrane region" description="Helical" evidence="1">
    <location>
        <begin position="44"/>
        <end position="65"/>
    </location>
</feature>
<dbReference type="RefSeq" id="WP_369778051.1">
    <property type="nucleotide sequence ID" value="NZ_CP165727.1"/>
</dbReference>
<reference evidence="2" key="1">
    <citation type="submission" date="2024-08" db="EMBL/GenBank/DDBJ databases">
        <authorList>
            <person name="Yu S.T."/>
        </authorList>
    </citation>
    <scope>NUCLEOTIDE SEQUENCE</scope>
    <source>
        <strain evidence="2">R33</strain>
    </source>
</reference>
<keyword evidence="1" id="KW-1133">Transmembrane helix</keyword>
<keyword evidence="1" id="KW-0472">Membrane</keyword>
<evidence type="ECO:0008006" key="3">
    <source>
        <dbReference type="Google" id="ProtNLM"/>
    </source>
</evidence>
<sequence>MNLPTYAVVSLGGVTVGLSLLGWEITRWWPGAKQAAKPKHLLKLLPFLLVWLYGMLLILSAGGLLGGGADWSLWGSSAIGNAALTYGVGGGTPNVTRHSNLVLTDGGHAVVIIATVVLIAVWTKRRGFNWMIVRALISGISLGLASGVAGVAGYVLSPVVSAAGDYVVGLL</sequence>
<evidence type="ECO:0000256" key="1">
    <source>
        <dbReference type="SAM" id="Phobius"/>
    </source>
</evidence>
<dbReference type="EMBL" id="CP165727">
    <property type="protein sequence ID" value="XDV64632.1"/>
    <property type="molecule type" value="Genomic_DNA"/>
</dbReference>
<feature type="transmembrane region" description="Helical" evidence="1">
    <location>
        <begin position="6"/>
        <end position="23"/>
    </location>
</feature>
<accession>A0AB39Y6F3</accession>
<proteinExistence type="predicted"/>
<protein>
    <recommendedName>
        <fullName evidence="3">DUF2231 domain-containing protein</fullName>
    </recommendedName>
</protein>
<name>A0AB39Y6F3_9ACTN</name>